<evidence type="ECO:0000256" key="2">
    <source>
        <dbReference type="ARBA" id="ARBA00022729"/>
    </source>
</evidence>
<keyword evidence="3" id="KW-0677">Repeat</keyword>
<feature type="domain" description="LRRCT" evidence="5">
    <location>
        <begin position="375"/>
        <end position="426"/>
    </location>
</feature>
<accession>A0ABN9M8R8</accession>
<dbReference type="InterPro" id="IPR032675">
    <property type="entry name" value="LRR_dom_sf"/>
</dbReference>
<feature type="chain" id="PRO_5047086671" description="LRRCT domain-containing protein" evidence="4">
    <location>
        <begin position="16"/>
        <end position="468"/>
    </location>
</feature>
<feature type="domain" description="LRRCT" evidence="5">
    <location>
        <begin position="159"/>
        <end position="209"/>
    </location>
</feature>
<keyword evidence="7" id="KW-1185">Reference proteome</keyword>
<dbReference type="EMBL" id="CAUEEQ010051259">
    <property type="protein sequence ID" value="CAJ0960953.1"/>
    <property type="molecule type" value="Genomic_DNA"/>
</dbReference>
<dbReference type="SMART" id="SM00365">
    <property type="entry name" value="LRR_SD22"/>
    <property type="match status" value="4"/>
</dbReference>
<dbReference type="Proteomes" id="UP001176940">
    <property type="component" value="Unassembled WGS sequence"/>
</dbReference>
<keyword evidence="1" id="KW-0433">Leucine-rich repeat</keyword>
<organism evidence="6 7">
    <name type="scientific">Ranitomeya imitator</name>
    <name type="common">mimic poison frog</name>
    <dbReference type="NCBI Taxonomy" id="111125"/>
    <lineage>
        <taxon>Eukaryota</taxon>
        <taxon>Metazoa</taxon>
        <taxon>Chordata</taxon>
        <taxon>Craniata</taxon>
        <taxon>Vertebrata</taxon>
        <taxon>Euteleostomi</taxon>
        <taxon>Amphibia</taxon>
        <taxon>Batrachia</taxon>
        <taxon>Anura</taxon>
        <taxon>Neobatrachia</taxon>
        <taxon>Hyloidea</taxon>
        <taxon>Dendrobatidae</taxon>
        <taxon>Dendrobatinae</taxon>
        <taxon>Ranitomeya</taxon>
    </lineage>
</organism>
<protein>
    <recommendedName>
        <fullName evidence="5">LRRCT domain-containing protein</fullName>
    </recommendedName>
</protein>
<dbReference type="SUPFAM" id="SSF52058">
    <property type="entry name" value="L domain-like"/>
    <property type="match status" value="2"/>
</dbReference>
<name>A0ABN9M8R8_9NEOB</name>
<dbReference type="Gene3D" id="3.80.10.10">
    <property type="entry name" value="Ribonuclease Inhibitor"/>
    <property type="match status" value="3"/>
</dbReference>
<sequence>MQVVALIILLFFCKASEFKKVRRNNRGNDRSNNSKKSSSTVKRYAPGLACETYTYINEKYLDCQERKHTSILNDWPDDLVHILLSRNRIRIIKDNAFSKFQNLKSLDLQQNEITKIEHQAFFGLKRLTTLLLQHNRIKIISEEVFIQLPRLTYLRLYDNPWDCNCELESLVTFLQIPRNRNFGNYAKCENPAELKGGKLKDITPQVICQEEDDKPKPLEGSKVTKPSVDSTLCHTYLYPTATLDCRKKDLQQVPTDISPDIIKLDLSSNKIRRLQANQFKDVQNLEILNLSNNGIEFIDPGTFPCNQKKCKTCPFIMTTDKIKIPNSHQDYKIPAAFSGLLNLHELDLSENKLFNFQYGVLEDLYFLKRLWLRDNPWRCDYHIHYLFYWLKHHYNVNYNGLECKEPQEYKGWFVGKYVRSYYEECPKEKFQIHAGMDEEEWEKIDGDKKYTTQIESGKTRSVLLTVLT</sequence>
<keyword evidence="2 4" id="KW-0732">Signal</keyword>
<evidence type="ECO:0000313" key="7">
    <source>
        <dbReference type="Proteomes" id="UP001176940"/>
    </source>
</evidence>
<dbReference type="InterPro" id="IPR000483">
    <property type="entry name" value="Cys-rich_flank_reg_C"/>
</dbReference>
<evidence type="ECO:0000259" key="5">
    <source>
        <dbReference type="SMART" id="SM00082"/>
    </source>
</evidence>
<comment type="caution">
    <text evidence="6">The sequence shown here is derived from an EMBL/GenBank/DDBJ whole genome shotgun (WGS) entry which is preliminary data.</text>
</comment>
<evidence type="ECO:0000256" key="4">
    <source>
        <dbReference type="SAM" id="SignalP"/>
    </source>
</evidence>
<dbReference type="InterPro" id="IPR003591">
    <property type="entry name" value="Leu-rich_rpt_typical-subtyp"/>
</dbReference>
<gene>
    <name evidence="6" type="ORF">RIMI_LOCUS17506890</name>
</gene>
<dbReference type="SMART" id="SM00369">
    <property type="entry name" value="LRR_TYP"/>
    <property type="match status" value="6"/>
</dbReference>
<dbReference type="PANTHER" id="PTHR24369:SF213">
    <property type="entry name" value="INSULIN LIKE GROWTH FACTOR BINDING PROTEIN ACID LABILE SUBUNIT"/>
    <property type="match status" value="1"/>
</dbReference>
<evidence type="ECO:0000256" key="1">
    <source>
        <dbReference type="ARBA" id="ARBA00022614"/>
    </source>
</evidence>
<dbReference type="Pfam" id="PF13855">
    <property type="entry name" value="LRR_8"/>
    <property type="match status" value="2"/>
</dbReference>
<feature type="signal peptide" evidence="4">
    <location>
        <begin position="1"/>
        <end position="15"/>
    </location>
</feature>
<evidence type="ECO:0000313" key="6">
    <source>
        <dbReference type="EMBL" id="CAJ0960953.1"/>
    </source>
</evidence>
<dbReference type="SMART" id="SM00082">
    <property type="entry name" value="LRRCT"/>
    <property type="match status" value="2"/>
</dbReference>
<dbReference type="InterPro" id="IPR050541">
    <property type="entry name" value="LRR_TM_domain-containing"/>
</dbReference>
<evidence type="ECO:0000256" key="3">
    <source>
        <dbReference type="ARBA" id="ARBA00022737"/>
    </source>
</evidence>
<dbReference type="InterPro" id="IPR001611">
    <property type="entry name" value="Leu-rich_rpt"/>
</dbReference>
<reference evidence="6" key="1">
    <citation type="submission" date="2023-07" db="EMBL/GenBank/DDBJ databases">
        <authorList>
            <person name="Stuckert A."/>
        </authorList>
    </citation>
    <scope>NUCLEOTIDE SEQUENCE</scope>
</reference>
<proteinExistence type="predicted"/>
<dbReference type="PROSITE" id="PS51450">
    <property type="entry name" value="LRR"/>
    <property type="match status" value="2"/>
</dbReference>
<dbReference type="PANTHER" id="PTHR24369">
    <property type="entry name" value="ANTIGEN BSP, PUTATIVE-RELATED"/>
    <property type="match status" value="1"/>
</dbReference>